<protein>
    <submittedName>
        <fullName evidence="7">ABC transporter substrate-binding protein</fullName>
    </submittedName>
</protein>
<dbReference type="InterPro" id="IPR000914">
    <property type="entry name" value="SBP_5_dom"/>
</dbReference>
<comment type="similarity">
    <text evidence="2">Belongs to the bacterial solute-binding protein 5 family.</text>
</comment>
<feature type="domain" description="Solute-binding protein family 5" evidence="6">
    <location>
        <begin position="106"/>
        <end position="456"/>
    </location>
</feature>
<evidence type="ECO:0000313" key="8">
    <source>
        <dbReference type="Proteomes" id="UP001210528"/>
    </source>
</evidence>
<dbReference type="Gene3D" id="3.40.190.10">
    <property type="entry name" value="Periplasmic binding protein-like II"/>
    <property type="match status" value="1"/>
</dbReference>
<dbReference type="InterPro" id="IPR030678">
    <property type="entry name" value="Peptide/Ni-bd"/>
</dbReference>
<gene>
    <name evidence="7" type="ORF">PM085_17865</name>
</gene>
<reference evidence="7 8" key="1">
    <citation type="submission" date="2023-01" db="EMBL/GenBank/DDBJ databases">
        <title>Halorubrum ezzemoulense from Santa Pola, Spain.</title>
        <authorList>
            <person name="Feng Y."/>
            <person name="Louyakis A.S."/>
            <person name="Gogarten J.P."/>
        </authorList>
    </citation>
    <scope>NUCLEOTIDE SEQUENCE [LARGE SCALE GENOMIC DNA]</scope>
    <source>
        <strain evidence="7 8">AMM015</strain>
    </source>
</reference>
<dbReference type="CDD" id="cd00995">
    <property type="entry name" value="PBP2_NikA_DppA_OppA_like"/>
    <property type="match status" value="1"/>
</dbReference>
<proteinExistence type="inferred from homology"/>
<evidence type="ECO:0000259" key="6">
    <source>
        <dbReference type="Pfam" id="PF00496"/>
    </source>
</evidence>
<dbReference type="RefSeq" id="WP_271970588.1">
    <property type="nucleotide sequence ID" value="NZ_JAQLUK010000053.1"/>
</dbReference>
<dbReference type="Pfam" id="PF00496">
    <property type="entry name" value="SBP_bac_5"/>
    <property type="match status" value="1"/>
</dbReference>
<keyword evidence="8" id="KW-1185">Reference proteome</keyword>
<sequence>MSSTDTGTDRRSLLRLSATLGTLGIAGLAGCAGGNDGSGGENGDDAGIQSNDQQDEPAGELPTGGTFRIGAAQGIQTLSPFQGFLADYLISETMYDRLTRVDQELEVRPNLAQEWEANEDYTEYTFMLVEGATFSNMDGQGVTASDVKATYDYLTSDAFSGSASSISGVESVEVVDEATVTISLTDTDLEFPKRMSETGGAFFIVPADVLEEDPTQLEETDYGSGPLVLEEWNQQNNISFTTAEDYHISGVNGEPLPYFDALEWNILEDEIQRANALADGSVDAVSRTAPNVAERVQDDATLVKRTSGLQFPIVLNTTVDPLDNPDVRKAIKYALDREEMLTAVSPDGSLGHHSGITPVHNYYHDGLDVGDTFGTTADTEMAQEHLETAGYGDGIEIQTFHYDDGVPSKEVIAQLFQQQMSDVGIEFEINRLTEETWLSEYFNTDGVWYVGNYSTRVLGESVPQLALRSDGIWNEARWSNENFDEAFQRAVTATDTETKAEALRECQEINHREGAWVGTFHPDLYGGYKNYVGNYELYPTYVKDFVSQCAVDSGGN</sequence>
<organism evidence="7 8">
    <name type="scientific">Halorubrum ezzemoulense</name>
    <name type="common">Halorubrum chaoviator</name>
    <dbReference type="NCBI Taxonomy" id="337243"/>
    <lineage>
        <taxon>Archaea</taxon>
        <taxon>Methanobacteriati</taxon>
        <taxon>Methanobacteriota</taxon>
        <taxon>Stenosarchaea group</taxon>
        <taxon>Halobacteria</taxon>
        <taxon>Halobacteriales</taxon>
        <taxon>Haloferacaceae</taxon>
        <taxon>Halorubrum</taxon>
    </lineage>
</organism>
<dbReference type="PANTHER" id="PTHR30290:SF10">
    <property type="entry name" value="PERIPLASMIC OLIGOPEPTIDE-BINDING PROTEIN-RELATED"/>
    <property type="match status" value="1"/>
</dbReference>
<evidence type="ECO:0000313" key="7">
    <source>
        <dbReference type="EMBL" id="MDB2294093.1"/>
    </source>
</evidence>
<evidence type="ECO:0000256" key="3">
    <source>
        <dbReference type="ARBA" id="ARBA00022448"/>
    </source>
</evidence>
<dbReference type="PANTHER" id="PTHR30290">
    <property type="entry name" value="PERIPLASMIC BINDING COMPONENT OF ABC TRANSPORTER"/>
    <property type="match status" value="1"/>
</dbReference>
<dbReference type="SUPFAM" id="SSF53850">
    <property type="entry name" value="Periplasmic binding protein-like II"/>
    <property type="match status" value="1"/>
</dbReference>
<evidence type="ECO:0000256" key="1">
    <source>
        <dbReference type="ARBA" id="ARBA00004196"/>
    </source>
</evidence>
<dbReference type="EMBL" id="JAQLUK010000053">
    <property type="protein sequence ID" value="MDB2294093.1"/>
    <property type="molecule type" value="Genomic_DNA"/>
</dbReference>
<evidence type="ECO:0000256" key="2">
    <source>
        <dbReference type="ARBA" id="ARBA00005695"/>
    </source>
</evidence>
<evidence type="ECO:0000256" key="4">
    <source>
        <dbReference type="ARBA" id="ARBA00022729"/>
    </source>
</evidence>
<dbReference type="PIRSF" id="PIRSF002741">
    <property type="entry name" value="MppA"/>
    <property type="match status" value="1"/>
</dbReference>
<accession>A0ABT4Z8M2</accession>
<dbReference type="Gene3D" id="3.10.105.10">
    <property type="entry name" value="Dipeptide-binding Protein, Domain 3"/>
    <property type="match status" value="1"/>
</dbReference>
<dbReference type="InterPro" id="IPR039424">
    <property type="entry name" value="SBP_5"/>
</dbReference>
<keyword evidence="3" id="KW-0813">Transport</keyword>
<evidence type="ECO:0000256" key="5">
    <source>
        <dbReference type="SAM" id="MobiDB-lite"/>
    </source>
</evidence>
<comment type="caution">
    <text evidence="7">The sequence shown here is derived from an EMBL/GenBank/DDBJ whole genome shotgun (WGS) entry which is preliminary data.</text>
</comment>
<keyword evidence="4" id="KW-0732">Signal</keyword>
<comment type="subcellular location">
    <subcellularLocation>
        <location evidence="1">Cell envelope</location>
    </subcellularLocation>
</comment>
<name>A0ABT4Z8M2_HALEZ</name>
<feature type="region of interest" description="Disordered" evidence="5">
    <location>
        <begin position="36"/>
        <end position="66"/>
    </location>
</feature>
<dbReference type="Proteomes" id="UP001210528">
    <property type="component" value="Unassembled WGS sequence"/>
</dbReference>